<dbReference type="GO" id="GO:0003677">
    <property type="term" value="F:DNA binding"/>
    <property type="evidence" value="ECO:0007669"/>
    <property type="project" value="InterPro"/>
</dbReference>
<evidence type="ECO:0000259" key="3">
    <source>
        <dbReference type="Pfam" id="PF10073"/>
    </source>
</evidence>
<dbReference type="Pfam" id="PF10073">
    <property type="entry name" value="GapR_DNA-bd"/>
    <property type="match status" value="1"/>
</dbReference>
<dbReference type="Proteomes" id="UP000220034">
    <property type="component" value="Unassembled WGS sequence"/>
</dbReference>
<keyword evidence="5" id="KW-1185">Reference proteome</keyword>
<accession>A0A2C9CPP5</accession>
<protein>
    <submittedName>
        <fullName evidence="4">Uncharacterized conserved protein, UPF0335 family</fullName>
    </submittedName>
</protein>
<feature type="domain" description="GapR-like DNA-binding" evidence="3">
    <location>
        <begin position="64"/>
        <end position="133"/>
    </location>
</feature>
<name>A0A2C9CPP5_9RHOB</name>
<evidence type="ECO:0000256" key="1">
    <source>
        <dbReference type="SAM" id="Coils"/>
    </source>
</evidence>
<feature type="region of interest" description="Disordered" evidence="2">
    <location>
        <begin position="1"/>
        <end position="54"/>
    </location>
</feature>
<evidence type="ECO:0000313" key="5">
    <source>
        <dbReference type="Proteomes" id="UP000220034"/>
    </source>
</evidence>
<dbReference type="EMBL" id="OCTN01000002">
    <property type="protein sequence ID" value="SOH93346.1"/>
    <property type="molecule type" value="Genomic_DNA"/>
</dbReference>
<dbReference type="InterPro" id="IPR046367">
    <property type="entry name" value="GapR-like_DNA-bd"/>
</dbReference>
<evidence type="ECO:0000256" key="2">
    <source>
        <dbReference type="SAM" id="MobiDB-lite"/>
    </source>
</evidence>
<organism evidence="4 5">
    <name type="scientific">Pontivivens marinum</name>
    <dbReference type="NCBI Taxonomy" id="1690039"/>
    <lineage>
        <taxon>Bacteria</taxon>
        <taxon>Pseudomonadati</taxon>
        <taxon>Pseudomonadota</taxon>
        <taxon>Alphaproteobacteria</taxon>
        <taxon>Rhodobacterales</taxon>
        <taxon>Paracoccaceae</taxon>
        <taxon>Pontivivens</taxon>
    </lineage>
</organism>
<reference evidence="5" key="1">
    <citation type="submission" date="2017-09" db="EMBL/GenBank/DDBJ databases">
        <authorList>
            <person name="Varghese N."/>
            <person name="Submissions S."/>
        </authorList>
    </citation>
    <scope>NUCLEOTIDE SEQUENCE [LARGE SCALE GENOMIC DNA]</scope>
    <source>
        <strain evidence="5">C7</strain>
    </source>
</reference>
<feature type="coiled-coil region" evidence="1">
    <location>
        <begin position="66"/>
        <end position="93"/>
    </location>
</feature>
<keyword evidence="1" id="KW-0175">Coiled coil</keyword>
<dbReference type="RefSeq" id="WP_342744469.1">
    <property type="nucleotide sequence ID" value="NZ_OCTN01000002.1"/>
</dbReference>
<proteinExistence type="predicted"/>
<sequence>MAENLTMTLSGPDGNGGTTTSPPFTSGDLRRVADSLSSGKVPPPMKETDADREVSTKQYRITVGELRSFVERMERLNEEKKIVSDQQKEVMAEAKARGYDTKALRKLIALRTKDPQQVAEEEAVLQLYREALEC</sequence>
<evidence type="ECO:0000313" key="4">
    <source>
        <dbReference type="EMBL" id="SOH93346.1"/>
    </source>
</evidence>
<dbReference type="AlphaFoldDB" id="A0A2C9CPP5"/>
<gene>
    <name evidence="4" type="ORF">SAMN06273572_10222</name>
</gene>
<feature type="compositionally biased region" description="Low complexity" evidence="2">
    <location>
        <begin position="18"/>
        <end position="27"/>
    </location>
</feature>